<accession>A0AA47MCR4</accession>
<feature type="compositionally biased region" description="Low complexity" evidence="1">
    <location>
        <begin position="30"/>
        <end position="44"/>
    </location>
</feature>
<evidence type="ECO:0000313" key="2">
    <source>
        <dbReference type="EMBL" id="KAK0137687.1"/>
    </source>
</evidence>
<gene>
    <name evidence="2" type="ORF">N1851_026117</name>
</gene>
<reference evidence="2" key="1">
    <citation type="journal article" date="2023" name="Front. Mar. Sci.">
        <title>A new Merluccius polli reference genome to investigate the effects of global change in West African waters.</title>
        <authorList>
            <person name="Mateo J.L."/>
            <person name="Blanco-Fernandez C."/>
            <person name="Garcia-Vazquez E."/>
            <person name="Machado-Schiaffino G."/>
        </authorList>
    </citation>
    <scope>NUCLEOTIDE SEQUENCE</scope>
    <source>
        <strain evidence="2">C29</strain>
        <tissue evidence="2">Fin</tissue>
    </source>
</reference>
<comment type="caution">
    <text evidence="2">The sequence shown here is derived from an EMBL/GenBank/DDBJ whole genome shotgun (WGS) entry which is preliminary data.</text>
</comment>
<protein>
    <submittedName>
        <fullName evidence="2">Uncharacterized protein</fullName>
    </submittedName>
</protein>
<feature type="region of interest" description="Disordered" evidence="1">
    <location>
        <begin position="1"/>
        <end position="49"/>
    </location>
</feature>
<dbReference type="PANTHER" id="PTHR31751:SF42">
    <property type="entry name" value="PROTEIN CBG10204"/>
    <property type="match status" value="1"/>
</dbReference>
<organism evidence="2 3">
    <name type="scientific">Merluccius polli</name>
    <name type="common">Benguela hake</name>
    <name type="synonym">Merluccius cadenati</name>
    <dbReference type="NCBI Taxonomy" id="89951"/>
    <lineage>
        <taxon>Eukaryota</taxon>
        <taxon>Metazoa</taxon>
        <taxon>Chordata</taxon>
        <taxon>Craniata</taxon>
        <taxon>Vertebrata</taxon>
        <taxon>Euteleostomi</taxon>
        <taxon>Actinopterygii</taxon>
        <taxon>Neopterygii</taxon>
        <taxon>Teleostei</taxon>
        <taxon>Neoteleostei</taxon>
        <taxon>Acanthomorphata</taxon>
        <taxon>Zeiogadaria</taxon>
        <taxon>Gadariae</taxon>
        <taxon>Gadiformes</taxon>
        <taxon>Gadoidei</taxon>
        <taxon>Merlucciidae</taxon>
        <taxon>Merluccius</taxon>
    </lineage>
</organism>
<proteinExistence type="predicted"/>
<dbReference type="EMBL" id="JAOPHQ010004857">
    <property type="protein sequence ID" value="KAK0137687.1"/>
    <property type="molecule type" value="Genomic_DNA"/>
</dbReference>
<feature type="compositionally biased region" description="Polar residues" evidence="1">
    <location>
        <begin position="1"/>
        <end position="15"/>
    </location>
</feature>
<name>A0AA47MCR4_MERPO</name>
<dbReference type="AlphaFoldDB" id="A0AA47MCR4"/>
<dbReference type="PANTHER" id="PTHR31751">
    <property type="entry name" value="SI:CH211-108C17.2-RELATED-RELATED"/>
    <property type="match status" value="1"/>
</dbReference>
<evidence type="ECO:0000313" key="3">
    <source>
        <dbReference type="Proteomes" id="UP001174136"/>
    </source>
</evidence>
<keyword evidence="3" id="KW-1185">Reference proteome</keyword>
<evidence type="ECO:0000256" key="1">
    <source>
        <dbReference type="SAM" id="MobiDB-lite"/>
    </source>
</evidence>
<sequence length="564" mass="64007">MDISATSAFDISMTSEPAADPADTSFVPYSTPSSSATGSSTSLSGQPGSWHERKWIVNESKLMELFQRCPSCGVSMCDLNQTKKTIGSQLTIKWECNNGHTGEWQSCPDTRGMPENNLLTAAVTLFTGATYTDVADWAGLLNLQLPRKTTYYNIQSSYLIPTIDETYKKQENAIKARVICQTLDGEEVHICGDGRSDSPGHSSKYTTYSFMDDATKQIVGFELIQVTQAKNSVAMEPMGFKKGLDKLLDEGIAVKVVTTDRYPSIRKMMREDYPDVTHQFDPWHVAKGLKKKMVLAANRRNCKDLAPWTRSVSNHMRWSCSSCKGDAKVQACTVESERCISEIIIEHIQYNAESYRDDGRPSSIISVVFIDGRTMEMNTDHDDLSADEQRRKKWLPHDSPAYKALYEIVMDTRLLKDLNQMTLFKHTGQLEVFHNSLLKYCPKRLHFVYPSMQARTMLAVMDHNENHDQPRQQATTETGGNRHNIVYQKQSKQWIARPVYVDTTQKFRHELMEGVICRRLDPFIKYRDPSSHIQVPRLAANIGLPKPRKEDVMKGHTSRFKVSS</sequence>
<dbReference type="Proteomes" id="UP001174136">
    <property type="component" value="Unassembled WGS sequence"/>
</dbReference>